<proteinExistence type="predicted"/>
<feature type="region of interest" description="Disordered" evidence="1">
    <location>
        <begin position="205"/>
        <end position="238"/>
    </location>
</feature>
<accession>A0ABN8Z1E1</accession>
<feature type="compositionally biased region" description="Pro residues" evidence="1">
    <location>
        <begin position="48"/>
        <end position="64"/>
    </location>
</feature>
<evidence type="ECO:0000256" key="1">
    <source>
        <dbReference type="SAM" id="MobiDB-lite"/>
    </source>
</evidence>
<dbReference type="EMBL" id="OX459961">
    <property type="protein sequence ID" value="CAI9165734.1"/>
    <property type="molecule type" value="Genomic_DNA"/>
</dbReference>
<feature type="compositionally biased region" description="Low complexity" evidence="1">
    <location>
        <begin position="219"/>
        <end position="238"/>
    </location>
</feature>
<gene>
    <name evidence="2" type="ORF">MRATA1EN1_LOCUS14696</name>
</gene>
<reference evidence="2" key="1">
    <citation type="submission" date="2023-04" db="EMBL/GenBank/DDBJ databases">
        <authorList>
            <consortium name="ELIXIR-Norway"/>
        </authorList>
    </citation>
    <scope>NUCLEOTIDE SEQUENCE [LARGE SCALE GENOMIC DNA]</scope>
</reference>
<evidence type="ECO:0000313" key="3">
    <source>
        <dbReference type="Proteomes" id="UP001176941"/>
    </source>
</evidence>
<organism evidence="2 3">
    <name type="scientific">Rangifer tarandus platyrhynchus</name>
    <name type="common">Svalbard reindeer</name>
    <dbReference type="NCBI Taxonomy" id="3082113"/>
    <lineage>
        <taxon>Eukaryota</taxon>
        <taxon>Metazoa</taxon>
        <taxon>Chordata</taxon>
        <taxon>Craniata</taxon>
        <taxon>Vertebrata</taxon>
        <taxon>Euteleostomi</taxon>
        <taxon>Mammalia</taxon>
        <taxon>Eutheria</taxon>
        <taxon>Laurasiatheria</taxon>
        <taxon>Artiodactyla</taxon>
        <taxon>Ruminantia</taxon>
        <taxon>Pecora</taxon>
        <taxon>Cervidae</taxon>
        <taxon>Odocoileinae</taxon>
        <taxon>Rangifer</taxon>
    </lineage>
</organism>
<feature type="region of interest" description="Disordered" evidence="1">
    <location>
        <begin position="23"/>
        <end position="119"/>
    </location>
</feature>
<feature type="region of interest" description="Disordered" evidence="1">
    <location>
        <begin position="133"/>
        <end position="161"/>
    </location>
</feature>
<sequence>MLRPRPSAALRIRPGRLLPCRLMPRCPDCPPTPAHTTREPCSSFLDTPPQPAPPLRSPAVPGRPPGSGLASLTDQGFWPCAPSWLPPPDQVSRRGRPSPPATPGRREGPESSPLAAGAGFLLGCPEVGGVEGGLDWVHIPGDGPRPREGSEEPGSGSWANSTPLCAQSWFLQLPLSQTVRGQAPERSGRCWRRGLMGLLHILATTPPPGSGGPSRQDAKAAAWGQAWGGSQAALSSGK</sequence>
<protein>
    <submittedName>
        <fullName evidence="2">Uncharacterized protein</fullName>
    </submittedName>
</protein>
<evidence type="ECO:0000313" key="2">
    <source>
        <dbReference type="EMBL" id="CAI9165734.1"/>
    </source>
</evidence>
<dbReference type="Proteomes" id="UP001176941">
    <property type="component" value="Chromosome 25"/>
</dbReference>
<keyword evidence="3" id="KW-1185">Reference proteome</keyword>
<name>A0ABN8Z1E1_RANTA</name>